<comment type="similarity">
    <text evidence="3">Belongs to the LEAP2 family.</text>
</comment>
<keyword evidence="9" id="KW-0044">Antibiotic</keyword>
<proteinExistence type="inferred from homology"/>
<keyword evidence="6" id="KW-0929">Antimicrobial</keyword>
<evidence type="ECO:0000256" key="2">
    <source>
        <dbReference type="ARBA" id="ARBA00004613"/>
    </source>
</evidence>
<dbReference type="InterPro" id="IPR009955">
    <property type="entry name" value="LEAP-2"/>
</dbReference>
<evidence type="ECO:0000256" key="9">
    <source>
        <dbReference type="ARBA" id="ARBA00023022"/>
    </source>
</evidence>
<keyword evidence="13" id="KW-1185">Reference proteome</keyword>
<dbReference type="Gene3D" id="4.10.40.50">
    <property type="match status" value="1"/>
</dbReference>
<comment type="caution">
    <text evidence="12">The sequence shown here is derived from an EMBL/GenBank/DDBJ whole genome shotgun (WGS) entry which is preliminary data.</text>
</comment>
<dbReference type="PANTHER" id="PTHR21007">
    <property type="entry name" value="LIVER EXPRESSED ANTIMICROBIAL PEPTIDE 2"/>
    <property type="match status" value="1"/>
</dbReference>
<dbReference type="GO" id="GO:0005576">
    <property type="term" value="C:extracellular region"/>
    <property type="evidence" value="ECO:0007669"/>
    <property type="project" value="UniProtKB-SubCell"/>
</dbReference>
<dbReference type="Pfam" id="PF07359">
    <property type="entry name" value="LEAP-2"/>
    <property type="match status" value="1"/>
</dbReference>
<feature type="signal peptide" evidence="11">
    <location>
        <begin position="1"/>
        <end position="20"/>
    </location>
</feature>
<protein>
    <recommendedName>
        <fullName evidence="4">Liver-expressed antimicrobial peptide 2</fullName>
    </recommendedName>
</protein>
<evidence type="ECO:0000256" key="3">
    <source>
        <dbReference type="ARBA" id="ARBA00008047"/>
    </source>
</evidence>
<evidence type="ECO:0000256" key="11">
    <source>
        <dbReference type="SAM" id="SignalP"/>
    </source>
</evidence>
<dbReference type="AlphaFoldDB" id="A0AAD7WN40"/>
<evidence type="ECO:0000256" key="5">
    <source>
        <dbReference type="ARBA" id="ARBA00022525"/>
    </source>
</evidence>
<dbReference type="PANTHER" id="PTHR21007:SF1">
    <property type="entry name" value="LIVER-EXPRESSED ANTIMICROBIAL PEPTIDE 2"/>
    <property type="match status" value="1"/>
</dbReference>
<accession>A0AAD7WN40</accession>
<dbReference type="Proteomes" id="UP001221898">
    <property type="component" value="Unassembled WGS sequence"/>
</dbReference>
<dbReference type="GO" id="GO:0061844">
    <property type="term" value="P:antimicrobial humoral immune response mediated by antimicrobial peptide"/>
    <property type="evidence" value="ECO:0007669"/>
    <property type="project" value="TreeGrafter"/>
</dbReference>
<dbReference type="GO" id="GO:0042742">
    <property type="term" value="P:defense response to bacterium"/>
    <property type="evidence" value="ECO:0007669"/>
    <property type="project" value="UniProtKB-KW"/>
</dbReference>
<feature type="chain" id="PRO_5042200687" description="Liver-expressed antimicrobial peptide 2" evidence="11">
    <location>
        <begin position="21"/>
        <end position="81"/>
    </location>
</feature>
<evidence type="ECO:0000256" key="6">
    <source>
        <dbReference type="ARBA" id="ARBA00022529"/>
    </source>
</evidence>
<evidence type="ECO:0000313" key="12">
    <source>
        <dbReference type="EMBL" id="KAJ8402134.1"/>
    </source>
</evidence>
<comment type="function">
    <text evidence="1">Has an antimicrobial activity.</text>
</comment>
<dbReference type="EMBL" id="JAINUG010000066">
    <property type="protein sequence ID" value="KAJ8402134.1"/>
    <property type="molecule type" value="Genomic_DNA"/>
</dbReference>
<evidence type="ECO:0000256" key="1">
    <source>
        <dbReference type="ARBA" id="ARBA00002585"/>
    </source>
</evidence>
<organism evidence="12 13">
    <name type="scientific">Aldrovandia affinis</name>
    <dbReference type="NCBI Taxonomy" id="143900"/>
    <lineage>
        <taxon>Eukaryota</taxon>
        <taxon>Metazoa</taxon>
        <taxon>Chordata</taxon>
        <taxon>Craniata</taxon>
        <taxon>Vertebrata</taxon>
        <taxon>Euteleostomi</taxon>
        <taxon>Actinopterygii</taxon>
        <taxon>Neopterygii</taxon>
        <taxon>Teleostei</taxon>
        <taxon>Notacanthiformes</taxon>
        <taxon>Halosauridae</taxon>
        <taxon>Aldrovandia</taxon>
    </lineage>
</organism>
<keyword evidence="5" id="KW-0964">Secreted</keyword>
<evidence type="ECO:0000256" key="7">
    <source>
        <dbReference type="ARBA" id="ARBA00022685"/>
    </source>
</evidence>
<evidence type="ECO:0000256" key="10">
    <source>
        <dbReference type="ARBA" id="ARBA00023157"/>
    </source>
</evidence>
<keyword evidence="7" id="KW-0165">Cleavage on pair of basic residues</keyword>
<keyword evidence="10" id="KW-1015">Disulfide bond</keyword>
<comment type="subcellular location">
    <subcellularLocation>
        <location evidence="2">Secreted</location>
    </subcellularLocation>
</comment>
<evidence type="ECO:0000313" key="13">
    <source>
        <dbReference type="Proteomes" id="UP001221898"/>
    </source>
</evidence>
<evidence type="ECO:0000256" key="4">
    <source>
        <dbReference type="ARBA" id="ARBA00020494"/>
    </source>
</evidence>
<sequence length="81" mass="9367">MRTLHRKLIAAFFLLSMVCAFQVQTAPLPEEWGTDLIHRAKRSLLLRWNTMRPLGASCRDNSECVTYYCRAQACSFHIFSS</sequence>
<keyword evidence="8 11" id="KW-0732">Signal</keyword>
<evidence type="ECO:0000256" key="8">
    <source>
        <dbReference type="ARBA" id="ARBA00022729"/>
    </source>
</evidence>
<gene>
    <name evidence="12" type="ORF">AAFF_G00373690</name>
</gene>
<reference evidence="12" key="1">
    <citation type="journal article" date="2023" name="Science">
        <title>Genome structures resolve the early diversification of teleost fishes.</title>
        <authorList>
            <person name="Parey E."/>
            <person name="Louis A."/>
            <person name="Montfort J."/>
            <person name="Bouchez O."/>
            <person name="Roques C."/>
            <person name="Iampietro C."/>
            <person name="Lluch J."/>
            <person name="Castinel A."/>
            <person name="Donnadieu C."/>
            <person name="Desvignes T."/>
            <person name="Floi Bucao C."/>
            <person name="Jouanno E."/>
            <person name="Wen M."/>
            <person name="Mejri S."/>
            <person name="Dirks R."/>
            <person name="Jansen H."/>
            <person name="Henkel C."/>
            <person name="Chen W.J."/>
            <person name="Zahm M."/>
            <person name="Cabau C."/>
            <person name="Klopp C."/>
            <person name="Thompson A.W."/>
            <person name="Robinson-Rechavi M."/>
            <person name="Braasch I."/>
            <person name="Lecointre G."/>
            <person name="Bobe J."/>
            <person name="Postlethwait J.H."/>
            <person name="Berthelot C."/>
            <person name="Roest Crollius H."/>
            <person name="Guiguen Y."/>
        </authorList>
    </citation>
    <scope>NUCLEOTIDE SEQUENCE</scope>
    <source>
        <strain evidence="12">NC1722</strain>
    </source>
</reference>
<name>A0AAD7WN40_9TELE</name>